<keyword evidence="4" id="KW-0812">Transmembrane</keyword>
<dbReference type="PANTHER" id="PTHR37937">
    <property type="entry name" value="CONJUGATIVE TRANSFER: DNA TRANSPORT"/>
    <property type="match status" value="1"/>
</dbReference>
<dbReference type="InterPro" id="IPR032689">
    <property type="entry name" value="TraG-D_C"/>
</dbReference>
<accession>A0A8H9YE30</accession>
<organism evidence="8 9">
    <name type="scientific">Corynebacterium bovis DSM 20582 = CIP 54.80</name>
    <dbReference type="NCBI Taxonomy" id="927655"/>
    <lineage>
        <taxon>Bacteria</taxon>
        <taxon>Bacillati</taxon>
        <taxon>Actinomycetota</taxon>
        <taxon>Actinomycetes</taxon>
        <taxon>Mycobacteriales</taxon>
        <taxon>Corynebacteriaceae</taxon>
        <taxon>Corynebacterium</taxon>
    </lineage>
</organism>
<dbReference type="AlphaFoldDB" id="A0A8H9YE30"/>
<dbReference type="Proteomes" id="UP000612712">
    <property type="component" value="Unassembled WGS sequence"/>
</dbReference>
<evidence type="ECO:0000259" key="7">
    <source>
        <dbReference type="Pfam" id="PF12696"/>
    </source>
</evidence>
<feature type="domain" description="TraD/TraG TraM recognition site" evidence="7">
    <location>
        <begin position="370"/>
        <end position="488"/>
    </location>
</feature>
<keyword evidence="6" id="KW-0472">Membrane</keyword>
<dbReference type="RefSeq" id="WP_125176232.1">
    <property type="nucleotide sequence ID" value="NZ_AENJ01000503.1"/>
</dbReference>
<gene>
    <name evidence="8" type="ORF">FHU32_002173</name>
</gene>
<evidence type="ECO:0000256" key="3">
    <source>
        <dbReference type="ARBA" id="ARBA00022475"/>
    </source>
</evidence>
<evidence type="ECO:0000256" key="6">
    <source>
        <dbReference type="ARBA" id="ARBA00023136"/>
    </source>
</evidence>
<dbReference type="InterPro" id="IPR051539">
    <property type="entry name" value="T4SS-coupling_protein"/>
</dbReference>
<evidence type="ECO:0000256" key="2">
    <source>
        <dbReference type="ARBA" id="ARBA00008806"/>
    </source>
</evidence>
<dbReference type="Pfam" id="PF02534">
    <property type="entry name" value="T4SS-DNA_transf"/>
    <property type="match status" value="1"/>
</dbReference>
<keyword evidence="3" id="KW-1003">Cell membrane</keyword>
<protein>
    <recommendedName>
        <fullName evidence="7">TraD/TraG TraM recognition site domain-containing protein</fullName>
    </recommendedName>
</protein>
<dbReference type="Pfam" id="PF12696">
    <property type="entry name" value="TraG-D_C"/>
    <property type="match status" value="1"/>
</dbReference>
<dbReference type="CDD" id="cd01127">
    <property type="entry name" value="TrwB_TraG_TraD_VirD4"/>
    <property type="match status" value="1"/>
</dbReference>
<dbReference type="EMBL" id="JACHWT010000012">
    <property type="protein sequence ID" value="MBB3116919.1"/>
    <property type="molecule type" value="Genomic_DNA"/>
</dbReference>
<name>A0A8H9YE30_9CORY</name>
<dbReference type="InterPro" id="IPR003688">
    <property type="entry name" value="TraG/VirD4"/>
</dbReference>
<reference evidence="8" key="1">
    <citation type="submission" date="2020-08" db="EMBL/GenBank/DDBJ databases">
        <title>Sequencing the genomes of 1000 actinobacteria strains.</title>
        <authorList>
            <person name="Klenk H.-P."/>
        </authorList>
    </citation>
    <scope>NUCLEOTIDE SEQUENCE</scope>
    <source>
        <strain evidence="8">DSM 20582</strain>
    </source>
</reference>
<sequence>MAVPIITVVLVAAMAAAGVWLWRRISGGTAATLKPYRVAAGEMVDPRRLEQITENKATCSRDHLVPALKGTSGPVGIKLGTTLRRNMPVYLDWESTLLVVAGPRMGKTQAIALPAIATAPGAVIATSNKPDIYALSHQYRRTRGRVWCFDPQDVAAGVTNFWWNPLGRVRELVDAERLAGWLTSAIGKSDTANQTNKYFDDEGERVLAYLIMAAAVGGGDLVHVFEWLQDFHDQTPVTLLRDAGLSSTADSLTAVQTMEYRQRDGIVGFARQPVALLNHRRFAQLVTPPQRVRFVRDDDGLLLREPTEGLHDRELAEFVPAEFPDSTDTLYALSRDTGRSAAGLLTALTAEVLEEAVDHGARHGGRLPVPMVAVLDEVANICRMAELPRQVSHFGSRGVITITILQSPGQARGVWGAEGWDALRSSSAAKLYGGNVSDEAYLRDLSAAVGHHSVAYGSRSTSSSGVSHSTNVHREPILESDDLEALPKQLALLQTPGNRPVLVRKDFIFNNRELNRRMRDDTTSGEEAK</sequence>
<keyword evidence="5" id="KW-1133">Transmembrane helix</keyword>
<dbReference type="InterPro" id="IPR027417">
    <property type="entry name" value="P-loop_NTPase"/>
</dbReference>
<dbReference type="Gene3D" id="3.40.50.300">
    <property type="entry name" value="P-loop containing nucleotide triphosphate hydrolases"/>
    <property type="match status" value="1"/>
</dbReference>
<evidence type="ECO:0000256" key="4">
    <source>
        <dbReference type="ARBA" id="ARBA00022692"/>
    </source>
</evidence>
<dbReference type="SUPFAM" id="SSF52540">
    <property type="entry name" value="P-loop containing nucleoside triphosphate hydrolases"/>
    <property type="match status" value="1"/>
</dbReference>
<dbReference type="GO" id="GO:0005886">
    <property type="term" value="C:plasma membrane"/>
    <property type="evidence" value="ECO:0007669"/>
    <property type="project" value="UniProtKB-SubCell"/>
</dbReference>
<comment type="subcellular location">
    <subcellularLocation>
        <location evidence="1">Cell membrane</location>
        <topology evidence="1">Multi-pass membrane protein</topology>
    </subcellularLocation>
</comment>
<comment type="similarity">
    <text evidence="2">Belongs to the VirD4/TraG family.</text>
</comment>
<evidence type="ECO:0000313" key="9">
    <source>
        <dbReference type="Proteomes" id="UP000612712"/>
    </source>
</evidence>
<evidence type="ECO:0000256" key="1">
    <source>
        <dbReference type="ARBA" id="ARBA00004651"/>
    </source>
</evidence>
<dbReference type="PANTHER" id="PTHR37937:SF1">
    <property type="entry name" value="CONJUGATIVE TRANSFER: DNA TRANSPORT"/>
    <property type="match status" value="1"/>
</dbReference>
<comment type="caution">
    <text evidence="8">The sequence shown here is derived from an EMBL/GenBank/DDBJ whole genome shotgun (WGS) entry which is preliminary data.</text>
</comment>
<evidence type="ECO:0000256" key="5">
    <source>
        <dbReference type="ARBA" id="ARBA00022989"/>
    </source>
</evidence>
<proteinExistence type="inferred from homology"/>
<evidence type="ECO:0000313" key="8">
    <source>
        <dbReference type="EMBL" id="MBB3116919.1"/>
    </source>
</evidence>